<feature type="compositionally biased region" description="Basic and acidic residues" evidence="1">
    <location>
        <begin position="68"/>
        <end position="86"/>
    </location>
</feature>
<feature type="region of interest" description="Disordered" evidence="1">
    <location>
        <begin position="58"/>
        <end position="86"/>
    </location>
</feature>
<organism evidence="3 4">
    <name type="scientific">Pseudoxanthomonas mexicana</name>
    <dbReference type="NCBI Taxonomy" id="128785"/>
    <lineage>
        <taxon>Bacteria</taxon>
        <taxon>Pseudomonadati</taxon>
        <taxon>Pseudomonadota</taxon>
        <taxon>Gammaproteobacteria</taxon>
        <taxon>Lysobacterales</taxon>
        <taxon>Lysobacteraceae</taxon>
        <taxon>Pseudoxanthomonas</taxon>
    </lineage>
</organism>
<proteinExistence type="predicted"/>
<evidence type="ECO:0000256" key="1">
    <source>
        <dbReference type="SAM" id="MobiDB-lite"/>
    </source>
</evidence>
<feature type="chain" id="PRO_5029012611" description="Entry exclusion lipoprotein TrbK" evidence="2">
    <location>
        <begin position="24"/>
        <end position="86"/>
    </location>
</feature>
<evidence type="ECO:0000313" key="4">
    <source>
        <dbReference type="Proteomes" id="UP000515838"/>
    </source>
</evidence>
<dbReference type="EMBL" id="CP060731">
    <property type="protein sequence ID" value="QNN76782.1"/>
    <property type="molecule type" value="Genomic_DNA"/>
</dbReference>
<evidence type="ECO:0000313" key="3">
    <source>
        <dbReference type="EMBL" id="QNN76782.1"/>
    </source>
</evidence>
<evidence type="ECO:0000256" key="2">
    <source>
        <dbReference type="SAM" id="SignalP"/>
    </source>
</evidence>
<keyword evidence="2" id="KW-0732">Signal</keyword>
<name>A0A7G9T9K7_PSEMX</name>
<dbReference type="GeneID" id="81471821"/>
<evidence type="ECO:0008006" key="5">
    <source>
        <dbReference type="Google" id="ProtNLM"/>
    </source>
</evidence>
<accession>A0A7G9T9K7</accession>
<sequence>MKARSLSIAGLVAMSLVSLSALAHPGAHDEEKEIPKTCEDLKDTKRFTDDSAFPEVKALKQKCGVPEKPAKAEGAKKPAAEPKKTN</sequence>
<dbReference type="AlphaFoldDB" id="A0A7G9T9K7"/>
<gene>
    <name evidence="3" type="ORF">IAE60_12615</name>
</gene>
<dbReference type="RefSeq" id="WP_187572512.1">
    <property type="nucleotide sequence ID" value="NZ_CP060731.1"/>
</dbReference>
<feature type="signal peptide" evidence="2">
    <location>
        <begin position="1"/>
        <end position="23"/>
    </location>
</feature>
<reference evidence="3 4" key="1">
    <citation type="submission" date="2020-08" db="EMBL/GenBank/DDBJ databases">
        <title>Streptomycin Non-resistant strain, P. mexicana.</title>
        <authorList>
            <person name="Ganesh-Kumar S."/>
            <person name="Zhe T."/>
            <person name="Yu Z."/>
            <person name="Min Y."/>
        </authorList>
    </citation>
    <scope>NUCLEOTIDE SEQUENCE [LARGE SCALE GENOMIC DNA]</scope>
    <source>
        <strain evidence="3 4">GTZY2</strain>
    </source>
</reference>
<dbReference type="Proteomes" id="UP000515838">
    <property type="component" value="Chromosome"/>
</dbReference>
<protein>
    <recommendedName>
        <fullName evidence="5">Entry exclusion lipoprotein TrbK</fullName>
    </recommendedName>
</protein>